<proteinExistence type="predicted"/>
<evidence type="ECO:0000313" key="3">
    <source>
        <dbReference type="Proteomes" id="UP000074310"/>
    </source>
</evidence>
<accession>A0A147I1J3</accession>
<feature type="signal peptide" evidence="1">
    <location>
        <begin position="1"/>
        <end position="20"/>
    </location>
</feature>
<evidence type="ECO:0000256" key="1">
    <source>
        <dbReference type="SAM" id="SignalP"/>
    </source>
</evidence>
<comment type="caution">
    <text evidence="2">The sequence shown here is derived from an EMBL/GenBank/DDBJ whole genome shotgun (WGS) entry which is preliminary data.</text>
</comment>
<protein>
    <recommendedName>
        <fullName evidence="4">Homogentisate 1,2-dioxygenase</fullName>
    </recommendedName>
</protein>
<dbReference type="AlphaFoldDB" id="A0A147I1J3"/>
<dbReference type="RefSeq" id="WP_153002701.1">
    <property type="nucleotide sequence ID" value="NZ_LDTB01000040.1"/>
</dbReference>
<reference evidence="2 3" key="1">
    <citation type="journal article" date="2016" name="Front. Microbiol.">
        <title>Genomic Resource of Rice Seed Associated Bacteria.</title>
        <authorList>
            <person name="Midha S."/>
            <person name="Bansal K."/>
            <person name="Sharma S."/>
            <person name="Kumar N."/>
            <person name="Patil P.P."/>
            <person name="Chaudhry V."/>
            <person name="Patil P.B."/>
        </authorList>
    </citation>
    <scope>NUCLEOTIDE SEQUENCE [LARGE SCALE GENOMIC DNA]</scope>
    <source>
        <strain evidence="2 3">NS334</strain>
    </source>
</reference>
<dbReference type="Proteomes" id="UP000074310">
    <property type="component" value="Unassembled WGS sequence"/>
</dbReference>
<feature type="chain" id="PRO_5007548106" description="Homogentisate 1,2-dioxygenase" evidence="1">
    <location>
        <begin position="21"/>
        <end position="174"/>
    </location>
</feature>
<keyword evidence="1" id="KW-0732">Signal</keyword>
<sequence>MSPALLLPLLLGALPLPGQDAATDATCATVRPAFPTGLEGWSVRMPLDAGSSTRNAPVLVIGRAAELRLTAGERLTPAVAPAHVPEAGTGGGLALFQVARAGTYRIALGQPAWIEVVRAGKALPAAAHGHGPACTGIRKMVDYRLSPGRYVLQLTGTNAATVPVMIAHGRKGVA</sequence>
<evidence type="ECO:0000313" key="2">
    <source>
        <dbReference type="EMBL" id="KTT71414.1"/>
    </source>
</evidence>
<name>A0A147I1J3_9SPHN</name>
<dbReference type="PATRIC" id="fig|869719.3.peg.2071"/>
<dbReference type="OrthoDB" id="7376020at2"/>
<keyword evidence="3" id="KW-1185">Reference proteome</keyword>
<organism evidence="2 3">
    <name type="scientific">Sphingomonas endophytica</name>
    <dbReference type="NCBI Taxonomy" id="869719"/>
    <lineage>
        <taxon>Bacteria</taxon>
        <taxon>Pseudomonadati</taxon>
        <taxon>Pseudomonadota</taxon>
        <taxon>Alphaproteobacteria</taxon>
        <taxon>Sphingomonadales</taxon>
        <taxon>Sphingomonadaceae</taxon>
        <taxon>Sphingomonas</taxon>
    </lineage>
</organism>
<evidence type="ECO:0008006" key="4">
    <source>
        <dbReference type="Google" id="ProtNLM"/>
    </source>
</evidence>
<dbReference type="EMBL" id="LDTB01000040">
    <property type="protein sequence ID" value="KTT71414.1"/>
    <property type="molecule type" value="Genomic_DNA"/>
</dbReference>
<gene>
    <name evidence="2" type="ORF">NS334_10615</name>
</gene>